<keyword evidence="2" id="KW-1185">Reference proteome</keyword>
<evidence type="ECO:0000313" key="1">
    <source>
        <dbReference type="EMBL" id="KAF2477804.1"/>
    </source>
</evidence>
<accession>A0ACB6REW4</accession>
<reference evidence="1" key="1">
    <citation type="journal article" date="2020" name="Stud. Mycol.">
        <title>101 Dothideomycetes genomes: a test case for predicting lifestyles and emergence of pathogens.</title>
        <authorList>
            <person name="Haridas S."/>
            <person name="Albert R."/>
            <person name="Binder M."/>
            <person name="Bloem J."/>
            <person name="Labutti K."/>
            <person name="Salamov A."/>
            <person name="Andreopoulos B."/>
            <person name="Baker S."/>
            <person name="Barry K."/>
            <person name="Bills G."/>
            <person name="Bluhm B."/>
            <person name="Cannon C."/>
            <person name="Castanera R."/>
            <person name="Culley D."/>
            <person name="Daum C."/>
            <person name="Ezra D."/>
            <person name="Gonzalez J."/>
            <person name="Henrissat B."/>
            <person name="Kuo A."/>
            <person name="Liang C."/>
            <person name="Lipzen A."/>
            <person name="Lutzoni F."/>
            <person name="Magnuson J."/>
            <person name="Mondo S."/>
            <person name="Nolan M."/>
            <person name="Ohm R."/>
            <person name="Pangilinan J."/>
            <person name="Park H.-J."/>
            <person name="Ramirez L."/>
            <person name="Alfaro M."/>
            <person name="Sun H."/>
            <person name="Tritt A."/>
            <person name="Yoshinaga Y."/>
            <person name="Zwiers L.-H."/>
            <person name="Turgeon B."/>
            <person name="Goodwin S."/>
            <person name="Spatafora J."/>
            <person name="Crous P."/>
            <person name="Grigoriev I."/>
        </authorList>
    </citation>
    <scope>NUCLEOTIDE SEQUENCE</scope>
    <source>
        <strain evidence="1">ATCC 200398</strain>
    </source>
</reference>
<dbReference type="EMBL" id="MU003492">
    <property type="protein sequence ID" value="KAF2477804.1"/>
    <property type="molecule type" value="Genomic_DNA"/>
</dbReference>
<comment type="caution">
    <text evidence="1">The sequence shown here is derived from an EMBL/GenBank/DDBJ whole genome shotgun (WGS) entry which is preliminary data.</text>
</comment>
<organism evidence="1 2">
    <name type="scientific">Lindgomyces ingoldianus</name>
    <dbReference type="NCBI Taxonomy" id="673940"/>
    <lineage>
        <taxon>Eukaryota</taxon>
        <taxon>Fungi</taxon>
        <taxon>Dikarya</taxon>
        <taxon>Ascomycota</taxon>
        <taxon>Pezizomycotina</taxon>
        <taxon>Dothideomycetes</taxon>
        <taxon>Pleosporomycetidae</taxon>
        <taxon>Pleosporales</taxon>
        <taxon>Lindgomycetaceae</taxon>
        <taxon>Lindgomyces</taxon>
    </lineage>
</organism>
<name>A0ACB6REW4_9PLEO</name>
<proteinExistence type="predicted"/>
<sequence length="646" mass="68382">MATPQDLTTTVSGRRCTRSRARTATSTLSSAAAETTELTSSSSTAPALQLASSIAEASLPSSSAADIVSTTATSSSVPGTEGTDNPVSLAAVSSVVQSSVLANLVPSPPAALAPNPGVAVSQTRAVAEPTTPAENSTPSSPTSSDPINPAATSITTSITPNIPVESSVQQPPDQSPSPNTPSNRLSNNQPQSTVSPGGSAGIISPDQGADGNGLTIPSQTNVGGIVGGVMGGFIGIAMISVLLFLCLRRRKKEPFERWQRRMSEKNESDSAPFLDKFKAIPAGIGAAFQKLKGERSESVQNPYRRQSVRSSVSSVYSVRSNGRSRSISEPPSKFRQQLRDFGGRMPSLKRSRTLLGKKQDSLVNGSKSPFPGIVEDPVIRNSKENPFADPEPLEPPRNLRLLNPDPSSGASTPRPQQKVTVEGLQDQQRAPISPKTVARPERASRDPFASILDELEDRNGSGTPEWLRETSHKRTQSATTALSSHPPSSFYTASVYTTADNPFLDPTDAPSVPPLPALPPNPPRRPSNAYTGLGAFNPIASNASRESNTSIFFGEPGPSRPTTNMFSSVAPTPRFGRQSDPFDLDRPEVLGFGNVSGRKEVRASVTRQNSKSNRRSSVPNWVVLDDGPYERASAVPGPLRNPSVRR</sequence>
<protein>
    <submittedName>
        <fullName evidence="1">Uncharacterized protein</fullName>
    </submittedName>
</protein>
<evidence type="ECO:0000313" key="2">
    <source>
        <dbReference type="Proteomes" id="UP000799755"/>
    </source>
</evidence>
<dbReference type="Proteomes" id="UP000799755">
    <property type="component" value="Unassembled WGS sequence"/>
</dbReference>
<gene>
    <name evidence="1" type="ORF">BDR25DRAFT_4058</name>
</gene>